<protein>
    <submittedName>
        <fullName evidence="2">Uncharacterized protein</fullName>
    </submittedName>
</protein>
<dbReference type="OrthoDB" id="10021598at2759"/>
<evidence type="ECO:0000313" key="2">
    <source>
        <dbReference type="EMBL" id="KAG5667622.1"/>
    </source>
</evidence>
<evidence type="ECO:0000256" key="1">
    <source>
        <dbReference type="SAM" id="MobiDB-lite"/>
    </source>
</evidence>
<accession>A0A9J6BDK6</accession>
<dbReference type="EMBL" id="JADBJN010000004">
    <property type="protein sequence ID" value="KAG5667622.1"/>
    <property type="molecule type" value="Genomic_DNA"/>
</dbReference>
<keyword evidence="3" id="KW-1185">Reference proteome</keyword>
<reference evidence="2" key="1">
    <citation type="submission" date="2021-03" db="EMBL/GenBank/DDBJ databases">
        <title>Chromosome level genome of the anhydrobiotic midge Polypedilum vanderplanki.</title>
        <authorList>
            <person name="Yoshida Y."/>
            <person name="Kikawada T."/>
            <person name="Gusev O."/>
        </authorList>
    </citation>
    <scope>NUCLEOTIDE SEQUENCE</scope>
    <source>
        <strain evidence="2">NIAS01</strain>
        <tissue evidence="2">Whole body or cell culture</tissue>
    </source>
</reference>
<feature type="compositionally biased region" description="Polar residues" evidence="1">
    <location>
        <begin position="266"/>
        <end position="275"/>
    </location>
</feature>
<evidence type="ECO:0000313" key="3">
    <source>
        <dbReference type="Proteomes" id="UP001107558"/>
    </source>
</evidence>
<dbReference type="AlphaFoldDB" id="A0A9J6BDK6"/>
<feature type="region of interest" description="Disordered" evidence="1">
    <location>
        <begin position="255"/>
        <end position="304"/>
    </location>
</feature>
<dbReference type="PANTHER" id="PTHR36696">
    <property type="entry name" value="AGAP012002-PA"/>
    <property type="match status" value="1"/>
</dbReference>
<dbReference type="PANTHER" id="PTHR36696:SF1">
    <property type="entry name" value="EF-HAND DOMAIN-CONTAINING PROTEIN"/>
    <property type="match status" value="1"/>
</dbReference>
<dbReference type="Proteomes" id="UP001107558">
    <property type="component" value="Chromosome 4"/>
</dbReference>
<sequence>MTTRTGLIVSPRKLIQRTKRIIDINSLLPCAITRPAQFSLKPYAGVFNPYAKGCSVLCNHPSRNKHPEAGVKTTPSFLPDKNVIDIPDHVPEEFFRRFTDTDSRPLTPTPSCATSARTRNNGISSSHLSARRCVTPEPMRNEQERKQIILDLRRSHSQETLYWNASSEISHPGRQDSTSSSWVQQQVIKHEIEIAGTAEEKEEIEDIQEIEEDELEMALYGEGIINATEDFIDPTLTCINARDDEDDDTLRRRGKLRRKKSKGSMQVITFQPSNEPETHVAQFDDGDQDSPNLSSRQSLVPESVASSAVSKVARKIGDDIVEKDVSHTDDSLKTLRMGLNVEMVECVFDRYRNRLLQEALRTITPDKLGVDSKAVKEMKSFLNLQETDYDKWQNLPRKFSRSSARFELPIDIREMAKLKPFYYLSKYVHVNDDKKQLYHRIFVDYLPKTQTKNEETEHEDFYNNSALRKVYMENLLNSRVMTIDKLSDALFEVLGFHATDENVKEVLDFLELDSMDEHTSINFRTFCGIVSFAERLITKLTQEEDPRDEIEIADFETLLARHFDKIENENMKKMFEIIQK</sequence>
<feature type="region of interest" description="Disordered" evidence="1">
    <location>
        <begin position="105"/>
        <end position="127"/>
    </location>
</feature>
<comment type="caution">
    <text evidence="2">The sequence shown here is derived from an EMBL/GenBank/DDBJ whole genome shotgun (WGS) entry which is preliminary data.</text>
</comment>
<feature type="compositionally biased region" description="Polar residues" evidence="1">
    <location>
        <begin position="289"/>
        <end position="300"/>
    </location>
</feature>
<gene>
    <name evidence="2" type="ORF">PVAND_015596</name>
</gene>
<name>A0A9J6BDK6_POLVA</name>
<proteinExistence type="predicted"/>
<organism evidence="2 3">
    <name type="scientific">Polypedilum vanderplanki</name>
    <name type="common">Sleeping chironomid midge</name>
    <dbReference type="NCBI Taxonomy" id="319348"/>
    <lineage>
        <taxon>Eukaryota</taxon>
        <taxon>Metazoa</taxon>
        <taxon>Ecdysozoa</taxon>
        <taxon>Arthropoda</taxon>
        <taxon>Hexapoda</taxon>
        <taxon>Insecta</taxon>
        <taxon>Pterygota</taxon>
        <taxon>Neoptera</taxon>
        <taxon>Endopterygota</taxon>
        <taxon>Diptera</taxon>
        <taxon>Nematocera</taxon>
        <taxon>Chironomoidea</taxon>
        <taxon>Chironomidae</taxon>
        <taxon>Chironominae</taxon>
        <taxon>Polypedilum</taxon>
        <taxon>Polypedilum</taxon>
    </lineage>
</organism>